<dbReference type="Pfam" id="PF04138">
    <property type="entry name" value="GtrA_DPMS_TM"/>
    <property type="match status" value="1"/>
</dbReference>
<sequence>MRKLRVEATRFTLVGGANFVLTFFIFTSMLKLLKVNYLLSLLTAWGVGMVFSYTLNFMWVFNPEQKIQFRARFFKFLLASVLSVLLNMWVLGYIVETTSTDPFFVQMALIPFIVAFNFTTAKLWSMR</sequence>
<dbReference type="Proteomes" id="UP000641152">
    <property type="component" value="Unassembled WGS sequence"/>
</dbReference>
<feature type="domain" description="GtrA/DPMS transmembrane" evidence="7">
    <location>
        <begin position="10"/>
        <end position="124"/>
    </location>
</feature>
<organism evidence="8 9">
    <name type="scientific">Methylomonas fluvii</name>
    <dbReference type="NCBI Taxonomy" id="1854564"/>
    <lineage>
        <taxon>Bacteria</taxon>
        <taxon>Pseudomonadati</taxon>
        <taxon>Pseudomonadota</taxon>
        <taxon>Gammaproteobacteria</taxon>
        <taxon>Methylococcales</taxon>
        <taxon>Methylococcaceae</taxon>
        <taxon>Methylomonas</taxon>
    </lineage>
</organism>
<evidence type="ECO:0000256" key="4">
    <source>
        <dbReference type="ARBA" id="ARBA00022989"/>
    </source>
</evidence>
<gene>
    <name evidence="8" type="ORF">EBB_10075</name>
</gene>
<keyword evidence="4 6" id="KW-1133">Transmembrane helix</keyword>
<name>A0ABR9DCP6_9GAMM</name>
<evidence type="ECO:0000256" key="5">
    <source>
        <dbReference type="ARBA" id="ARBA00023136"/>
    </source>
</evidence>
<comment type="subcellular location">
    <subcellularLocation>
        <location evidence="1">Membrane</location>
        <topology evidence="1">Multi-pass membrane protein</topology>
    </subcellularLocation>
</comment>
<keyword evidence="5 6" id="KW-0472">Membrane</keyword>
<dbReference type="PANTHER" id="PTHR38459:SF1">
    <property type="entry name" value="PROPHAGE BACTOPRENOL-LINKED GLUCOSE TRANSLOCASE HOMOLOG"/>
    <property type="match status" value="1"/>
</dbReference>
<comment type="similarity">
    <text evidence="2">Belongs to the GtrA family.</text>
</comment>
<evidence type="ECO:0000313" key="8">
    <source>
        <dbReference type="EMBL" id="MBD9360873.1"/>
    </source>
</evidence>
<dbReference type="EMBL" id="JACXST010000002">
    <property type="protein sequence ID" value="MBD9360873.1"/>
    <property type="molecule type" value="Genomic_DNA"/>
</dbReference>
<accession>A0ABR9DCP6</accession>
<dbReference type="PANTHER" id="PTHR38459">
    <property type="entry name" value="PROPHAGE BACTOPRENOL-LINKED GLUCOSE TRANSLOCASE HOMOLOG"/>
    <property type="match status" value="1"/>
</dbReference>
<feature type="transmembrane region" description="Helical" evidence="6">
    <location>
        <begin position="103"/>
        <end position="124"/>
    </location>
</feature>
<keyword evidence="3 6" id="KW-0812">Transmembrane</keyword>
<feature type="transmembrane region" description="Helical" evidence="6">
    <location>
        <begin position="12"/>
        <end position="33"/>
    </location>
</feature>
<proteinExistence type="inferred from homology"/>
<protein>
    <submittedName>
        <fullName evidence="8">GtrA family protein</fullName>
    </submittedName>
</protein>
<evidence type="ECO:0000256" key="3">
    <source>
        <dbReference type="ARBA" id="ARBA00022692"/>
    </source>
</evidence>
<dbReference type="RefSeq" id="WP_192393756.1">
    <property type="nucleotide sequence ID" value="NZ_CAJHIU010000002.1"/>
</dbReference>
<reference evidence="8 9" key="1">
    <citation type="submission" date="2020-09" db="EMBL/GenBank/DDBJ databases">
        <title>Methylomonas albis sp. nov. and Methylomonas fluvii sp. nov.: Two cold-adapted methanotrophs from the River Elbe and an amended description of Methylovulum psychrotolerans strain Eb1.</title>
        <authorList>
            <person name="Bussmann I.K."/>
            <person name="Klings K.-W."/>
            <person name="Warnstedt J."/>
            <person name="Hoppert M."/>
            <person name="Saborowski A."/>
            <person name="Horn F."/>
            <person name="Liebner S."/>
        </authorList>
    </citation>
    <scope>NUCLEOTIDE SEQUENCE [LARGE SCALE GENOMIC DNA]</scope>
    <source>
        <strain evidence="8 9">EbB</strain>
    </source>
</reference>
<evidence type="ECO:0000256" key="2">
    <source>
        <dbReference type="ARBA" id="ARBA00009399"/>
    </source>
</evidence>
<comment type="caution">
    <text evidence="8">The sequence shown here is derived from an EMBL/GenBank/DDBJ whole genome shotgun (WGS) entry which is preliminary data.</text>
</comment>
<dbReference type="InterPro" id="IPR051401">
    <property type="entry name" value="GtrA_CellWall_Glycosyl"/>
</dbReference>
<evidence type="ECO:0000256" key="6">
    <source>
        <dbReference type="SAM" id="Phobius"/>
    </source>
</evidence>
<keyword evidence="9" id="KW-1185">Reference proteome</keyword>
<dbReference type="InterPro" id="IPR007267">
    <property type="entry name" value="GtrA_DPMS_TM"/>
</dbReference>
<feature type="transmembrane region" description="Helical" evidence="6">
    <location>
        <begin position="73"/>
        <end position="91"/>
    </location>
</feature>
<feature type="transmembrane region" description="Helical" evidence="6">
    <location>
        <begin position="39"/>
        <end position="61"/>
    </location>
</feature>
<evidence type="ECO:0000256" key="1">
    <source>
        <dbReference type="ARBA" id="ARBA00004141"/>
    </source>
</evidence>
<evidence type="ECO:0000259" key="7">
    <source>
        <dbReference type="Pfam" id="PF04138"/>
    </source>
</evidence>
<evidence type="ECO:0000313" key="9">
    <source>
        <dbReference type="Proteomes" id="UP000641152"/>
    </source>
</evidence>